<comment type="catalytic activity">
    <reaction evidence="7 9">
        <text>D-threo-isocitrate + NADP(+) = 2-oxoglutarate + CO2 + NADPH</text>
        <dbReference type="Rhea" id="RHEA:19629"/>
        <dbReference type="ChEBI" id="CHEBI:15562"/>
        <dbReference type="ChEBI" id="CHEBI:16526"/>
        <dbReference type="ChEBI" id="CHEBI:16810"/>
        <dbReference type="ChEBI" id="CHEBI:57783"/>
        <dbReference type="ChEBI" id="CHEBI:58349"/>
        <dbReference type="EC" id="1.1.1.42"/>
    </reaction>
</comment>
<accession>A0A3D8MA35</accession>
<evidence type="ECO:0000313" key="15">
    <source>
        <dbReference type="Proteomes" id="UP000256561"/>
    </source>
</evidence>
<keyword evidence="4 12" id="KW-0460">Magnesium</keyword>
<dbReference type="EC" id="1.1.1.42" evidence="9"/>
<keyword evidence="6 9" id="KW-0560">Oxidoreductase</keyword>
<evidence type="ECO:0000256" key="4">
    <source>
        <dbReference type="ARBA" id="ARBA00022842"/>
    </source>
</evidence>
<evidence type="ECO:0000256" key="6">
    <source>
        <dbReference type="ARBA" id="ARBA00023002"/>
    </source>
</evidence>
<reference evidence="15" key="1">
    <citation type="submission" date="2018-08" db="EMBL/GenBank/DDBJ databases">
        <authorList>
            <person name="Zhang J."/>
            <person name="Du Z.-J."/>
        </authorList>
    </citation>
    <scope>NUCLEOTIDE SEQUENCE [LARGE SCALE GENOMIC DNA]</scope>
    <source>
        <strain evidence="15">KCTC 52655</strain>
    </source>
</reference>
<feature type="binding site" evidence="12">
    <location>
        <position position="352"/>
    </location>
    <ligand>
        <name>Mg(2+)</name>
        <dbReference type="ChEBI" id="CHEBI:18420"/>
    </ligand>
</feature>
<protein>
    <recommendedName>
        <fullName evidence="9">Isocitrate dehydrogenase [NADP]</fullName>
        <ecNumber evidence="9">1.1.1.42</ecNumber>
    </recommendedName>
    <alternativeName>
        <fullName evidence="9">Oxalosuccinate decarboxylase</fullName>
    </alternativeName>
</protein>
<evidence type="ECO:0000256" key="9">
    <source>
        <dbReference type="PIRNR" id="PIRNR009407"/>
    </source>
</evidence>
<comment type="caution">
    <text evidence="14">The sequence shown here is derived from an EMBL/GenBank/DDBJ whole genome shotgun (WGS) entry which is preliminary data.</text>
</comment>
<dbReference type="Pfam" id="PF03971">
    <property type="entry name" value="IDH"/>
    <property type="match status" value="1"/>
</dbReference>
<name>A0A3D8MA35_9ALTE</name>
<keyword evidence="2 9" id="KW-0816">Tricarboxylic acid cycle</keyword>
<evidence type="ECO:0000256" key="7">
    <source>
        <dbReference type="ARBA" id="ARBA00023554"/>
    </source>
</evidence>
<feature type="binding site" evidence="13">
    <location>
        <position position="651"/>
    </location>
    <ligand>
        <name>NADP(+)</name>
        <dbReference type="ChEBI" id="CHEBI:58349"/>
    </ligand>
</feature>
<dbReference type="InterPro" id="IPR004436">
    <property type="entry name" value="Isocitrate_DH_NADP_mono"/>
</dbReference>
<evidence type="ECO:0000256" key="13">
    <source>
        <dbReference type="PIRSR" id="PIRSR009407-4"/>
    </source>
</evidence>
<dbReference type="Proteomes" id="UP000256561">
    <property type="component" value="Unassembled WGS sequence"/>
</dbReference>
<feature type="binding site" evidence="13">
    <location>
        <begin position="586"/>
        <end position="587"/>
    </location>
    <ligand>
        <name>NADP(+)</name>
        <dbReference type="ChEBI" id="CHEBI:58349"/>
    </ligand>
</feature>
<comment type="cofactor">
    <cofactor evidence="12">
        <name>Mg(2+)</name>
        <dbReference type="ChEBI" id="CHEBI:18420"/>
    </cofactor>
    <cofactor evidence="12">
        <name>Mn(2+)</name>
        <dbReference type="ChEBI" id="CHEBI:29035"/>
    </cofactor>
    <text evidence="12">Binds 1 Mg(2+) or Mn(2+) ion per subunit.</text>
</comment>
<dbReference type="Gene3D" id="3.40.718.10">
    <property type="entry name" value="Isopropylmalate Dehydrogenase"/>
    <property type="match status" value="1"/>
</dbReference>
<dbReference type="AlphaFoldDB" id="A0A3D8MA35"/>
<comment type="similarity">
    <text evidence="8 9">Belongs to the monomeric-type IDH family.</text>
</comment>
<proteinExistence type="inferred from homology"/>
<evidence type="ECO:0000256" key="12">
    <source>
        <dbReference type="PIRSR" id="PIRSR009407-3"/>
    </source>
</evidence>
<dbReference type="EMBL" id="QRHA01000005">
    <property type="protein sequence ID" value="RDV26170.1"/>
    <property type="molecule type" value="Genomic_DNA"/>
</dbReference>
<sequence>MTKAKSTIIYTKTDEAPMLATYSLLPIIQRFASAADIEIELSDISLAGRILASFPDYLTEEQKVPDALAELGAMTQDANANIIKLPNISASIPQLRAAIKELNAKGFGVPAFPESPKTEEEKNIRERYGKILGSAVNPVLREGNSDRRAPTAVKNYARKHPHSMGAWSQASRSHVAHMRGGDFYSSEKSTTVTKDGHVSIEFTDKQGNRKTLKPRVDLLAGEVIDGMFMSKKSLCKFFEEQIEDAKNTGVLFSLHVKATMMKVSHPIVFGHCVKVFYKALFDKYADLFKELGVNPNNGLGSVYDKIASLPESQRSEIQRDINACYEDRPPIAMVNSDKGISNLHVPSDVIVDASMPAMIRNSGQMWGPDGKAHDTKAVIPESTYATIYQEVINFCKTHGAFDPTTMGTVPNVGLMAQKAEEYGSHDKTFEIEADGKVQIIDQDGTVLIEHEVEEGDIWRMCQTKDAPIQDWVKLAVTRARQSGMPAIFWLDDERAHDAQLINKVNLYLQEHDLEGLHIEIMSPVRAIRYSMERAIRGLDTISVTGNVLRDYLTDLFPILELGTSAKMLSIVPLMAGGGLYETGAGGSAPKHVQQFVEEGHLRWDSLGEFLALAVSLEDVAIKHDNTKAKILAATLDKATESLLNNGKSPLRKAGQLDNRGSHVYLGLYWAQELANQSEDAELAQQFKPVYEQLSANLDKIIAEIDETQAKPQDIGGYYYPEEAKVSKAMSPSETLLSALQA</sequence>
<feature type="binding site" evidence="11">
    <location>
        <position position="549"/>
    </location>
    <ligand>
        <name>D-threo-isocitrate</name>
        <dbReference type="ChEBI" id="CHEBI:15562"/>
    </ligand>
</feature>
<feature type="binding site" evidence="11">
    <location>
        <begin position="134"/>
        <end position="141"/>
    </location>
    <ligand>
        <name>substrate</name>
    </ligand>
</feature>
<dbReference type="GO" id="GO:0006099">
    <property type="term" value="P:tricarboxylic acid cycle"/>
    <property type="evidence" value="ECO:0007669"/>
    <property type="project" value="UniProtKB-KW"/>
</dbReference>
<dbReference type="PIRSF" id="PIRSF009407">
    <property type="entry name" value="IDH_monmr"/>
    <property type="match status" value="1"/>
</dbReference>
<feature type="binding site" evidence="13">
    <location>
        <position position="591"/>
    </location>
    <ligand>
        <name>NADP(+)</name>
        <dbReference type="ChEBI" id="CHEBI:58349"/>
    </ligand>
</feature>
<evidence type="ECO:0000256" key="3">
    <source>
        <dbReference type="ARBA" id="ARBA00022723"/>
    </source>
</evidence>
<evidence type="ECO:0000256" key="5">
    <source>
        <dbReference type="ARBA" id="ARBA00022857"/>
    </source>
</evidence>
<feature type="binding site" evidence="12">
    <location>
        <position position="550"/>
    </location>
    <ligand>
        <name>Mg(2+)</name>
        <dbReference type="ChEBI" id="CHEBI:18420"/>
    </ligand>
</feature>
<dbReference type="RefSeq" id="WP_115593039.1">
    <property type="nucleotide sequence ID" value="NZ_QRHA01000005.1"/>
</dbReference>
<feature type="binding site" evidence="11">
    <location>
        <position position="147"/>
    </location>
    <ligand>
        <name>D-threo-isocitrate</name>
        <dbReference type="ChEBI" id="CHEBI:15562"/>
    </ligand>
</feature>
<dbReference type="PANTHER" id="PTHR36999:SF1">
    <property type="entry name" value="ISOCITRATE DEHYDROGENASE (NADP(+))"/>
    <property type="match status" value="1"/>
</dbReference>
<evidence type="ECO:0000256" key="8">
    <source>
        <dbReference type="ARBA" id="ARBA00046318"/>
    </source>
</evidence>
<dbReference type="NCBIfam" id="TIGR00178">
    <property type="entry name" value="monomer_idh"/>
    <property type="match status" value="1"/>
</dbReference>
<evidence type="ECO:0000256" key="1">
    <source>
        <dbReference type="ARBA" id="ARBA00022435"/>
    </source>
</evidence>
<keyword evidence="5 9" id="KW-0521">NADP</keyword>
<keyword evidence="1 9" id="KW-0329">Glyoxylate bypass</keyword>
<gene>
    <name evidence="14" type="ORF">DXV75_08850</name>
</gene>
<dbReference type="GO" id="GO:0004450">
    <property type="term" value="F:isocitrate dehydrogenase (NADP+) activity"/>
    <property type="evidence" value="ECO:0007669"/>
    <property type="project" value="UniProtKB-EC"/>
</dbReference>
<dbReference type="OrthoDB" id="9807643at2"/>
<feature type="site" description="Critical for catalysis" evidence="10">
    <location>
        <position position="257"/>
    </location>
</feature>
<dbReference type="SUPFAM" id="SSF53659">
    <property type="entry name" value="Isocitrate/Isopropylmalate dehydrogenase-like"/>
    <property type="match status" value="1"/>
</dbReference>
<keyword evidence="15" id="KW-1185">Reference proteome</keyword>
<keyword evidence="3 12" id="KW-0479">Metal-binding</keyword>
<evidence type="ECO:0000256" key="11">
    <source>
        <dbReference type="PIRSR" id="PIRSR009407-2"/>
    </source>
</evidence>
<feature type="binding site" evidence="13">
    <location>
        <position position="137"/>
    </location>
    <ligand>
        <name>NADP(+)</name>
        <dbReference type="ChEBI" id="CHEBI:58349"/>
    </ligand>
</feature>
<dbReference type="GO" id="GO:0006097">
    <property type="term" value="P:glyoxylate cycle"/>
    <property type="evidence" value="ECO:0007669"/>
    <property type="project" value="UniProtKB-KW"/>
</dbReference>
<evidence type="ECO:0000256" key="10">
    <source>
        <dbReference type="PIRSR" id="PIRSR009407-1"/>
    </source>
</evidence>
<dbReference type="GO" id="GO:0046872">
    <property type="term" value="F:metal ion binding"/>
    <property type="evidence" value="ECO:0007669"/>
    <property type="project" value="UniProtKB-KW"/>
</dbReference>
<evidence type="ECO:0000313" key="14">
    <source>
        <dbReference type="EMBL" id="RDV26170.1"/>
    </source>
</evidence>
<feature type="binding site" evidence="13">
    <location>
        <begin position="602"/>
        <end position="604"/>
    </location>
    <ligand>
        <name>NADP(+)</name>
        <dbReference type="ChEBI" id="CHEBI:58349"/>
    </ligand>
</feature>
<feature type="binding site" evidence="13">
    <location>
        <begin position="84"/>
        <end position="89"/>
    </location>
    <ligand>
        <name>NADP(+)</name>
        <dbReference type="ChEBI" id="CHEBI:58349"/>
    </ligand>
</feature>
<evidence type="ECO:0000256" key="2">
    <source>
        <dbReference type="ARBA" id="ARBA00022532"/>
    </source>
</evidence>
<feature type="binding site" evidence="12">
    <location>
        <position position="554"/>
    </location>
    <ligand>
        <name>Mg(2+)</name>
        <dbReference type="ChEBI" id="CHEBI:18420"/>
    </ligand>
</feature>
<dbReference type="PANTHER" id="PTHR36999">
    <property type="entry name" value="ISOCITRATE DEHYDROGENASE [NADP]"/>
    <property type="match status" value="1"/>
</dbReference>
<feature type="site" description="Critical for catalysis" evidence="10">
    <location>
        <position position="422"/>
    </location>
</feature>
<organism evidence="14 15">
    <name type="scientific">Alteromonas aestuariivivens</name>
    <dbReference type="NCBI Taxonomy" id="1938339"/>
    <lineage>
        <taxon>Bacteria</taxon>
        <taxon>Pseudomonadati</taxon>
        <taxon>Pseudomonadota</taxon>
        <taxon>Gammaproteobacteria</taxon>
        <taxon>Alteromonadales</taxon>
        <taxon>Alteromonadaceae</taxon>
        <taxon>Alteromonas/Salinimonas group</taxon>
        <taxon>Alteromonas</taxon>
    </lineage>
</organism>